<keyword evidence="1" id="KW-1133">Transmembrane helix</keyword>
<dbReference type="AlphaFoldDB" id="A0A7Z2GCW2"/>
<keyword evidence="1" id="KW-0472">Membrane</keyword>
<dbReference type="OrthoDB" id="9107187at2"/>
<evidence type="ECO:0000313" key="3">
    <source>
        <dbReference type="Proteomes" id="UP000434209"/>
    </source>
</evidence>
<feature type="transmembrane region" description="Helical" evidence="1">
    <location>
        <begin position="24"/>
        <end position="46"/>
    </location>
</feature>
<reference evidence="2 3" key="1">
    <citation type="submission" date="2019-12" db="EMBL/GenBank/DDBJ databases">
        <title>Paraburkholderia acidiphila 7Q-K02 sp. nov and Paraburkholderia acidisoli DHF22 sp. nov., two strains isolated from forest soil.</title>
        <authorList>
            <person name="Gao Z."/>
            <person name="Qiu L."/>
        </authorList>
    </citation>
    <scope>NUCLEOTIDE SEQUENCE [LARGE SCALE GENOMIC DNA]</scope>
    <source>
        <strain evidence="2 3">7Q-K02</strain>
    </source>
</reference>
<protein>
    <submittedName>
        <fullName evidence="2">Uncharacterized protein</fullName>
    </submittedName>
</protein>
<keyword evidence="1" id="KW-0812">Transmembrane</keyword>
<keyword evidence="3" id="KW-1185">Reference proteome</keyword>
<dbReference type="EMBL" id="CP046912">
    <property type="protein sequence ID" value="QGZ59402.1"/>
    <property type="molecule type" value="Genomic_DNA"/>
</dbReference>
<gene>
    <name evidence="2" type="ORF">FAZ97_30850</name>
</gene>
<name>A0A7Z2GCW2_9BURK</name>
<dbReference type="KEGG" id="pacp:FAZ97_30850"/>
<proteinExistence type="predicted"/>
<sequence>MFRTIVEQTSRVSAAFPLSPALRAVLRGSAILFAAVMALLLALLLAPSSTRANFALCIASQSELPATHNKADSLTATSLAILQCIN</sequence>
<evidence type="ECO:0000256" key="1">
    <source>
        <dbReference type="SAM" id="Phobius"/>
    </source>
</evidence>
<dbReference type="Proteomes" id="UP000434209">
    <property type="component" value="Chromosome 4"/>
</dbReference>
<organism evidence="2 3">
    <name type="scientific">Paraburkholderia acidiphila</name>
    <dbReference type="NCBI Taxonomy" id="2571747"/>
    <lineage>
        <taxon>Bacteria</taxon>
        <taxon>Pseudomonadati</taxon>
        <taxon>Pseudomonadota</taxon>
        <taxon>Betaproteobacteria</taxon>
        <taxon>Burkholderiales</taxon>
        <taxon>Burkholderiaceae</taxon>
        <taxon>Paraburkholderia</taxon>
    </lineage>
</organism>
<accession>A0A7Z2GCW2</accession>
<dbReference type="RefSeq" id="WP_158762584.1">
    <property type="nucleotide sequence ID" value="NZ_CP046912.1"/>
</dbReference>
<evidence type="ECO:0000313" key="2">
    <source>
        <dbReference type="EMBL" id="QGZ59402.1"/>
    </source>
</evidence>